<accession>A0A420J0S6</accession>
<keyword evidence="2" id="KW-0418">Kinase</keyword>
<dbReference type="Gene3D" id="3.30.1180.20">
    <property type="entry name" value="Dihydroxyacetone kinase, domain 2"/>
    <property type="match status" value="1"/>
</dbReference>
<dbReference type="PANTHER" id="PTHR28629:SF14">
    <property type="entry name" value="DIHYDROXYACETONE KINASE 1"/>
    <property type="match status" value="1"/>
</dbReference>
<comment type="caution">
    <text evidence="2">The sequence shown here is derived from an EMBL/GenBank/DDBJ whole genome shotgun (WGS) entry which is preliminary data.</text>
</comment>
<dbReference type="GO" id="GO:0019563">
    <property type="term" value="P:glycerol catabolic process"/>
    <property type="evidence" value="ECO:0007669"/>
    <property type="project" value="TreeGrafter"/>
</dbReference>
<dbReference type="AlphaFoldDB" id="A0A420J0S6"/>
<dbReference type="Pfam" id="PF02733">
    <property type="entry name" value="Dak1"/>
    <property type="match status" value="1"/>
</dbReference>
<feature type="domain" description="DhaK" evidence="1">
    <location>
        <begin position="1"/>
        <end position="224"/>
    </location>
</feature>
<organism evidence="2 3">
    <name type="scientific">Golovinomyces cichoracearum</name>
    <dbReference type="NCBI Taxonomy" id="62708"/>
    <lineage>
        <taxon>Eukaryota</taxon>
        <taxon>Fungi</taxon>
        <taxon>Dikarya</taxon>
        <taxon>Ascomycota</taxon>
        <taxon>Pezizomycotina</taxon>
        <taxon>Leotiomycetes</taxon>
        <taxon>Erysiphales</taxon>
        <taxon>Erysiphaceae</taxon>
        <taxon>Golovinomyces</taxon>
    </lineage>
</organism>
<dbReference type="PANTHER" id="PTHR28629">
    <property type="entry name" value="TRIOKINASE/FMN CYCLASE"/>
    <property type="match status" value="1"/>
</dbReference>
<dbReference type="InterPro" id="IPR004006">
    <property type="entry name" value="DhaK_dom"/>
</dbReference>
<evidence type="ECO:0000313" key="2">
    <source>
        <dbReference type="EMBL" id="RKF80364.1"/>
    </source>
</evidence>
<evidence type="ECO:0000313" key="3">
    <source>
        <dbReference type="Proteomes" id="UP000285405"/>
    </source>
</evidence>
<dbReference type="EMBL" id="MCBR01003717">
    <property type="protein sequence ID" value="RKF80364.1"/>
    <property type="molecule type" value="Genomic_DNA"/>
</dbReference>
<protein>
    <submittedName>
        <fullName evidence="2">DAK1/dihydroxyacetone kinase</fullName>
    </submittedName>
</protein>
<dbReference type="InterPro" id="IPR050861">
    <property type="entry name" value="Dihydroxyacetone_Kinase"/>
</dbReference>
<proteinExistence type="predicted"/>
<dbReference type="SUPFAM" id="SSF82549">
    <property type="entry name" value="DAK1/DegV-like"/>
    <property type="match status" value="1"/>
</dbReference>
<dbReference type="PROSITE" id="PS51481">
    <property type="entry name" value="DHAK"/>
    <property type="match status" value="1"/>
</dbReference>
<name>A0A420J0S6_9PEZI</name>
<dbReference type="GO" id="GO:0004371">
    <property type="term" value="F:glycerone kinase activity"/>
    <property type="evidence" value="ECO:0007669"/>
    <property type="project" value="InterPro"/>
</dbReference>
<gene>
    <name evidence="2" type="ORF">GcC1_037021</name>
</gene>
<evidence type="ECO:0000259" key="1">
    <source>
        <dbReference type="PROSITE" id="PS51481"/>
    </source>
</evidence>
<dbReference type="Gene3D" id="3.40.50.10440">
    <property type="entry name" value="Dihydroxyacetone kinase, domain 1"/>
    <property type="match status" value="1"/>
</dbReference>
<sequence>MIYHLPGHDSQVSVVSGGGSGHEPSFTTFVGEALLSPAIAGSIFTMLGAELIRKSLFFGVGRDVPNFRIAGEKTTATVIILETIWKLATYVWKGMTKDSSQANCRSPSCEENELTVSLAHSHVLGQAVIDPDPGVALGHEEVETGMGIHKKPGSDRVKADLTDIVKSSLLQLLRNAEQCNTLSVANQLKCIFWSIIMDGTILLEFLEGLAEVNSNAGSFKKRNM</sequence>
<dbReference type="GO" id="GO:0005829">
    <property type="term" value="C:cytosol"/>
    <property type="evidence" value="ECO:0007669"/>
    <property type="project" value="TreeGrafter"/>
</dbReference>
<dbReference type="Proteomes" id="UP000285405">
    <property type="component" value="Unassembled WGS sequence"/>
</dbReference>
<keyword evidence="2" id="KW-0808">Transferase</keyword>
<dbReference type="OrthoDB" id="1724672at2759"/>
<reference evidence="2 3" key="1">
    <citation type="journal article" date="2018" name="BMC Genomics">
        <title>Comparative genome analyses reveal sequence features reflecting distinct modes of host-adaptation between dicot and monocot powdery mildew.</title>
        <authorList>
            <person name="Wu Y."/>
            <person name="Ma X."/>
            <person name="Pan Z."/>
            <person name="Kale S.D."/>
            <person name="Song Y."/>
            <person name="King H."/>
            <person name="Zhang Q."/>
            <person name="Presley C."/>
            <person name="Deng X."/>
            <person name="Wei C.I."/>
            <person name="Xiao S."/>
        </authorList>
    </citation>
    <scope>NUCLEOTIDE SEQUENCE [LARGE SCALE GENOMIC DNA]</scope>
    <source>
        <strain evidence="2">UCSC1</strain>
    </source>
</reference>